<organism evidence="3 4">
    <name type="scientific">Brevundimonas variabilis</name>
    <dbReference type="NCBI Taxonomy" id="74312"/>
    <lineage>
        <taxon>Bacteria</taxon>
        <taxon>Pseudomonadati</taxon>
        <taxon>Pseudomonadota</taxon>
        <taxon>Alphaproteobacteria</taxon>
        <taxon>Caulobacterales</taxon>
        <taxon>Caulobacteraceae</taxon>
        <taxon>Brevundimonas</taxon>
    </lineage>
</organism>
<gene>
    <name evidence="3" type="ORF">GGR13_000276</name>
</gene>
<evidence type="ECO:0000313" key="3">
    <source>
        <dbReference type="EMBL" id="MBB5744704.1"/>
    </source>
</evidence>
<protein>
    <recommendedName>
        <fullName evidence="2">Helicase HerA-like C-terminal domain-containing protein</fullName>
    </recommendedName>
</protein>
<dbReference type="PANTHER" id="PTHR30121:SF6">
    <property type="entry name" value="SLR6007 PROTEIN"/>
    <property type="match status" value="1"/>
</dbReference>
<dbReference type="InterPro" id="IPR033186">
    <property type="entry name" value="HerA_C"/>
</dbReference>
<dbReference type="InterPro" id="IPR051162">
    <property type="entry name" value="T4SS_component"/>
</dbReference>
<evidence type="ECO:0000313" key="4">
    <source>
        <dbReference type="Proteomes" id="UP000545037"/>
    </source>
</evidence>
<proteinExistence type="predicted"/>
<reference evidence="3 4" key="1">
    <citation type="submission" date="2020-08" db="EMBL/GenBank/DDBJ databases">
        <title>Genomic Encyclopedia of Type Strains, Phase IV (KMG-IV): sequencing the most valuable type-strain genomes for metagenomic binning, comparative biology and taxonomic classification.</title>
        <authorList>
            <person name="Goeker M."/>
        </authorList>
    </citation>
    <scope>NUCLEOTIDE SEQUENCE [LARGE SCALE GENOMIC DNA]</scope>
    <source>
        <strain evidence="3 4">DSM 4737</strain>
    </source>
</reference>
<dbReference type="CDD" id="cd01127">
    <property type="entry name" value="TrwB_TraG_TraD_VirD4"/>
    <property type="match status" value="1"/>
</dbReference>
<dbReference type="EMBL" id="JACHOR010000001">
    <property type="protein sequence ID" value="MBB5744704.1"/>
    <property type="molecule type" value="Genomic_DNA"/>
</dbReference>
<evidence type="ECO:0000256" key="1">
    <source>
        <dbReference type="SAM" id="MobiDB-lite"/>
    </source>
</evidence>
<dbReference type="SUPFAM" id="SSF52540">
    <property type="entry name" value="P-loop containing nucleoside triphosphate hydrolases"/>
    <property type="match status" value="1"/>
</dbReference>
<dbReference type="Gene3D" id="3.40.50.300">
    <property type="entry name" value="P-loop containing nucleotide triphosphate hydrolases"/>
    <property type="match status" value="2"/>
</dbReference>
<keyword evidence="4" id="KW-1185">Reference proteome</keyword>
<dbReference type="Pfam" id="PF05872">
    <property type="entry name" value="HerA_C"/>
    <property type="match status" value="1"/>
</dbReference>
<dbReference type="Proteomes" id="UP000545037">
    <property type="component" value="Unassembled WGS sequence"/>
</dbReference>
<dbReference type="AlphaFoldDB" id="A0A7W9FEU2"/>
<sequence length="526" mass="56473">MSDALPGLFLGQSEADGASRAETLLFKRANRHGVVAGATGTGKTVTLQIMAQGFSDAGVPVFCADVKGDLSGICMPGSPNERLTARATGMGLTLDPKAAPTVFWDLYGQKGHPIRTTVSEIGPVLLARMLNLNDVQEGVLSVVFHVADKEGLLLLDLDDLRAMLVHVGENAERIGREVGNVAPASIAAIQRSILQLEQQGGKAFFGEPALRLEDMIRVGLDGRGQVNVLDATKLMNSPRLYAAFLLWLLSELFEQLPEVGDPEKPRLVFFFDEAHLLFNDTPDALREKVEQVVRLIRSKGVGVYFVTQNPADIPDSVLAQLGNRIQHALRAYTPAEQRGLKAASESFRPNPAFDTADAIQGLGVGEALVSTLDEKGAPNIVGRTAIRPPASRLGPATDAERAAVMAASPVRGVYDTMVDRESAEEILSARRGEADKAIAEAEAAEARAKAEAQAEKDAEKAEVAREREQARQAREAARARPAPRAAPRRSTRETPIEAATKSVLRTAGSTITRELLRGILGGLKRR</sequence>
<dbReference type="RefSeq" id="WP_183211673.1">
    <property type="nucleotide sequence ID" value="NZ_JACHOR010000001.1"/>
</dbReference>
<name>A0A7W9FEU2_9CAUL</name>
<feature type="compositionally biased region" description="Basic and acidic residues" evidence="1">
    <location>
        <begin position="449"/>
        <end position="478"/>
    </location>
</feature>
<feature type="domain" description="Helicase HerA-like C-terminal" evidence="2">
    <location>
        <begin position="18"/>
        <end position="525"/>
    </location>
</feature>
<dbReference type="PANTHER" id="PTHR30121">
    <property type="entry name" value="UNCHARACTERIZED PROTEIN YJGR-RELATED"/>
    <property type="match status" value="1"/>
</dbReference>
<evidence type="ECO:0000259" key="2">
    <source>
        <dbReference type="Pfam" id="PF05872"/>
    </source>
</evidence>
<comment type="caution">
    <text evidence="3">The sequence shown here is derived from an EMBL/GenBank/DDBJ whole genome shotgun (WGS) entry which is preliminary data.</text>
</comment>
<accession>A0A7W9FEU2</accession>
<feature type="region of interest" description="Disordered" evidence="1">
    <location>
        <begin position="449"/>
        <end position="502"/>
    </location>
</feature>
<dbReference type="InterPro" id="IPR027417">
    <property type="entry name" value="P-loop_NTPase"/>
</dbReference>